<dbReference type="RefSeq" id="WP_071545221.1">
    <property type="nucleotide sequence ID" value="NZ_LKAQ01000004.1"/>
</dbReference>
<name>A0A1J5MUR2_9BACT</name>
<protein>
    <submittedName>
        <fullName evidence="2">Uncharacterized protein</fullName>
    </submittedName>
</protein>
<dbReference type="Proteomes" id="UP000181901">
    <property type="component" value="Unassembled WGS sequence"/>
</dbReference>
<evidence type="ECO:0000313" key="3">
    <source>
        <dbReference type="Proteomes" id="UP000181901"/>
    </source>
</evidence>
<gene>
    <name evidence="2" type="ORF">BerOc1_01655</name>
</gene>
<proteinExistence type="predicted"/>
<accession>A0A1J5MUR2</accession>
<feature type="region of interest" description="Disordered" evidence="1">
    <location>
        <begin position="114"/>
        <end position="133"/>
    </location>
</feature>
<feature type="region of interest" description="Disordered" evidence="1">
    <location>
        <begin position="215"/>
        <end position="251"/>
    </location>
</feature>
<comment type="caution">
    <text evidence="2">The sequence shown here is derived from an EMBL/GenBank/DDBJ whole genome shotgun (WGS) entry which is preliminary data.</text>
</comment>
<sequence length="251" mass="25588">MRGSKLGHILLLGALTILPGCLAINAALGVLGAIGPPAAQLAGTAYTVAEYSYEYGAHGRTPDEVFLAKFDWLANDGDEPDPAAFAGALSVAVADAGDMTGPVAGPVAEPAAESTAVAEEGQPVRAVRKASSAKTKRKIAPVQRTAGLRVIAAEVAAGPTFSEPVRIVAARRSAPVHTYVPHAPDPLLARLNRLENGLAQAETLYLSQSADGLRLSVPPRDGDPCAQGVNGGSSLRLPVMRTAPASPAPPA</sequence>
<evidence type="ECO:0000256" key="1">
    <source>
        <dbReference type="SAM" id="MobiDB-lite"/>
    </source>
</evidence>
<keyword evidence="3" id="KW-1185">Reference proteome</keyword>
<reference evidence="2 3" key="1">
    <citation type="submission" date="2015-09" db="EMBL/GenBank/DDBJ databases">
        <title>Genome of Desulfovibrio dechloracetivorans BerOc1, a mercury methylating strain isolated from highly hydrocarbons and metals contaminated coastal sediments.</title>
        <authorList>
            <person name="Goni Urriza M."/>
            <person name="Gassie C."/>
            <person name="Bouchez O."/>
            <person name="Klopp C."/>
            <person name="Ranchou-Peyruse A."/>
            <person name="Remy G."/>
        </authorList>
    </citation>
    <scope>NUCLEOTIDE SEQUENCE [LARGE SCALE GENOMIC DNA]</scope>
    <source>
        <strain evidence="2 3">BerOc1</strain>
    </source>
</reference>
<evidence type="ECO:0000313" key="2">
    <source>
        <dbReference type="EMBL" id="OIQ49730.1"/>
    </source>
</evidence>
<dbReference type="OrthoDB" id="5465204at2"/>
<organism evidence="2 3">
    <name type="scientific">Pseudodesulfovibrio hydrargyri</name>
    <dbReference type="NCBI Taxonomy" id="2125990"/>
    <lineage>
        <taxon>Bacteria</taxon>
        <taxon>Pseudomonadati</taxon>
        <taxon>Thermodesulfobacteriota</taxon>
        <taxon>Desulfovibrionia</taxon>
        <taxon>Desulfovibrionales</taxon>
        <taxon>Desulfovibrionaceae</taxon>
    </lineage>
</organism>
<dbReference type="AlphaFoldDB" id="A0A1J5MUR2"/>
<dbReference type="EMBL" id="LKAQ01000004">
    <property type="protein sequence ID" value="OIQ49730.1"/>
    <property type="molecule type" value="Genomic_DNA"/>
</dbReference>